<gene>
    <name evidence="1" type="ORF">IPOD504_LOCUS13135</name>
</gene>
<sequence length="97" mass="10564">MGRQARAHIATGWSRGQVAEACVPVGTSAATGSGPLLAALGSRRNFKTALFHGLPILGAKLVPARAIDEYRGSRFAIRRPLTVNPSVRRDRRRYRLI</sequence>
<protein>
    <submittedName>
        <fullName evidence="1">Uncharacterized protein</fullName>
    </submittedName>
</protein>
<evidence type="ECO:0000313" key="1">
    <source>
        <dbReference type="EMBL" id="CAH2065791.1"/>
    </source>
</evidence>
<reference evidence="1" key="1">
    <citation type="submission" date="2022-03" db="EMBL/GenBank/DDBJ databases">
        <authorList>
            <person name="Martin H S."/>
        </authorList>
    </citation>
    <scope>NUCLEOTIDE SEQUENCE</scope>
</reference>
<evidence type="ECO:0000313" key="2">
    <source>
        <dbReference type="Proteomes" id="UP000837857"/>
    </source>
</evidence>
<keyword evidence="2" id="KW-1185">Reference proteome</keyword>
<proteinExistence type="predicted"/>
<dbReference type="Proteomes" id="UP000837857">
    <property type="component" value="Chromosome 4"/>
</dbReference>
<feature type="non-terminal residue" evidence="1">
    <location>
        <position position="97"/>
    </location>
</feature>
<accession>A0ABN8IWM9</accession>
<organism evidence="1 2">
    <name type="scientific">Iphiclides podalirius</name>
    <name type="common">scarce swallowtail</name>
    <dbReference type="NCBI Taxonomy" id="110791"/>
    <lineage>
        <taxon>Eukaryota</taxon>
        <taxon>Metazoa</taxon>
        <taxon>Ecdysozoa</taxon>
        <taxon>Arthropoda</taxon>
        <taxon>Hexapoda</taxon>
        <taxon>Insecta</taxon>
        <taxon>Pterygota</taxon>
        <taxon>Neoptera</taxon>
        <taxon>Endopterygota</taxon>
        <taxon>Lepidoptera</taxon>
        <taxon>Glossata</taxon>
        <taxon>Ditrysia</taxon>
        <taxon>Papilionoidea</taxon>
        <taxon>Papilionidae</taxon>
        <taxon>Papilioninae</taxon>
        <taxon>Iphiclides</taxon>
    </lineage>
</organism>
<name>A0ABN8IWM9_9NEOP</name>
<dbReference type="EMBL" id="OW152816">
    <property type="protein sequence ID" value="CAH2065791.1"/>
    <property type="molecule type" value="Genomic_DNA"/>
</dbReference>